<organism evidence="3 4">
    <name type="scientific">Cudoniella acicularis</name>
    <dbReference type="NCBI Taxonomy" id="354080"/>
    <lineage>
        <taxon>Eukaryota</taxon>
        <taxon>Fungi</taxon>
        <taxon>Dikarya</taxon>
        <taxon>Ascomycota</taxon>
        <taxon>Pezizomycotina</taxon>
        <taxon>Leotiomycetes</taxon>
        <taxon>Helotiales</taxon>
        <taxon>Tricladiaceae</taxon>
        <taxon>Cudoniella</taxon>
    </lineage>
</organism>
<evidence type="ECO:0000313" key="3">
    <source>
        <dbReference type="EMBL" id="KAF4629709.1"/>
    </source>
</evidence>
<dbReference type="PANTHER" id="PTHR34502">
    <property type="entry name" value="DUF6594 DOMAIN-CONTAINING PROTEIN-RELATED"/>
    <property type="match status" value="1"/>
</dbReference>
<protein>
    <recommendedName>
        <fullName evidence="2">DUF6594 domain-containing protein</fullName>
    </recommendedName>
</protein>
<feature type="transmembrane region" description="Helical" evidence="1">
    <location>
        <begin position="222"/>
        <end position="242"/>
    </location>
</feature>
<dbReference type="Proteomes" id="UP000566819">
    <property type="component" value="Unassembled WGS sequence"/>
</dbReference>
<evidence type="ECO:0000256" key="1">
    <source>
        <dbReference type="SAM" id="Phobius"/>
    </source>
</evidence>
<dbReference type="EMBL" id="JAAMPI010000638">
    <property type="protein sequence ID" value="KAF4629709.1"/>
    <property type="molecule type" value="Genomic_DNA"/>
</dbReference>
<evidence type="ECO:0000259" key="2">
    <source>
        <dbReference type="Pfam" id="PF20237"/>
    </source>
</evidence>
<feature type="transmembrane region" description="Helical" evidence="1">
    <location>
        <begin position="274"/>
        <end position="294"/>
    </location>
</feature>
<keyword evidence="4" id="KW-1185">Reference proteome</keyword>
<keyword evidence="1" id="KW-0472">Membrane</keyword>
<dbReference type="Pfam" id="PF20237">
    <property type="entry name" value="DUF6594"/>
    <property type="match status" value="1"/>
</dbReference>
<dbReference type="InterPro" id="IPR046529">
    <property type="entry name" value="DUF6594"/>
</dbReference>
<keyword evidence="1" id="KW-1133">Transmembrane helix</keyword>
<keyword evidence="1" id="KW-0812">Transmembrane</keyword>
<proteinExistence type="predicted"/>
<dbReference type="AlphaFoldDB" id="A0A8H4RJD1"/>
<gene>
    <name evidence="3" type="ORF">G7Y89_g8437</name>
</gene>
<sequence length="300" mass="33290">MAANNATTTATTAQGKPSRGYHKLASLMSVDSETAIFRRFTKLNMLVLMSLQAELMDLEDAFEQTCFEDDQSGDDTRQKFSVDFKALRNAKAGNDIQWQALMDIKSKMKEYNKTLLEIASVQGLSKPNDRQLRFLRDWLVDPKMGKSEIRGRQGRTWNAKDLVVLKGSDGERAPFSAWVSGSVLRFFDRIWGFKHKSWSQQVDAEAGIVFYEETKLTKYSKAVVTIIASLIPIVCIVVLYVLKSNGWRLGTMAFFTAAFAAILVIFTSAKEVEIFAGTAAFAAVEVVFIGSALTNSTGSG</sequence>
<dbReference type="PANTHER" id="PTHR34502:SF5">
    <property type="entry name" value="DUF6594 DOMAIN-CONTAINING PROTEIN"/>
    <property type="match status" value="1"/>
</dbReference>
<comment type="caution">
    <text evidence="3">The sequence shown here is derived from an EMBL/GenBank/DDBJ whole genome shotgun (WGS) entry which is preliminary data.</text>
</comment>
<accession>A0A8H4RJD1</accession>
<dbReference type="OrthoDB" id="5342093at2759"/>
<reference evidence="3 4" key="1">
    <citation type="submission" date="2020-03" db="EMBL/GenBank/DDBJ databases">
        <title>Draft Genome Sequence of Cudoniella acicularis.</title>
        <authorList>
            <person name="Buettner E."/>
            <person name="Kellner H."/>
        </authorList>
    </citation>
    <scope>NUCLEOTIDE SEQUENCE [LARGE SCALE GENOMIC DNA]</scope>
    <source>
        <strain evidence="3 4">DSM 108380</strain>
    </source>
</reference>
<feature type="domain" description="DUF6594" evidence="2">
    <location>
        <begin position="21"/>
        <end position="286"/>
    </location>
</feature>
<name>A0A8H4RJD1_9HELO</name>
<feature type="transmembrane region" description="Helical" evidence="1">
    <location>
        <begin position="249"/>
        <end position="268"/>
    </location>
</feature>
<evidence type="ECO:0000313" key="4">
    <source>
        <dbReference type="Proteomes" id="UP000566819"/>
    </source>
</evidence>